<dbReference type="Proteomes" id="UP000824201">
    <property type="component" value="Unassembled WGS sequence"/>
</dbReference>
<dbReference type="InterPro" id="IPR016621">
    <property type="entry name" value="UCP014543"/>
</dbReference>
<name>A0A9D1EF76_9FIRM</name>
<comment type="caution">
    <text evidence="1">The sequence shown here is derived from an EMBL/GenBank/DDBJ whole genome shotgun (WGS) entry which is preliminary data.</text>
</comment>
<proteinExistence type="predicted"/>
<accession>A0A9D1EF76</accession>
<gene>
    <name evidence="1" type="ORF">IAC96_09635</name>
</gene>
<organism evidence="1 2">
    <name type="scientific">Candidatus Fimimorpha faecalis</name>
    <dbReference type="NCBI Taxonomy" id="2840824"/>
    <lineage>
        <taxon>Bacteria</taxon>
        <taxon>Bacillati</taxon>
        <taxon>Bacillota</taxon>
        <taxon>Clostridia</taxon>
        <taxon>Eubacteriales</taxon>
        <taxon>Candidatus Fimimorpha</taxon>
    </lineage>
</organism>
<evidence type="ECO:0000313" key="1">
    <source>
        <dbReference type="EMBL" id="HIR89199.1"/>
    </source>
</evidence>
<reference evidence="1" key="2">
    <citation type="journal article" date="2021" name="PeerJ">
        <title>Extensive microbial diversity within the chicken gut microbiome revealed by metagenomics and culture.</title>
        <authorList>
            <person name="Gilroy R."/>
            <person name="Ravi A."/>
            <person name="Getino M."/>
            <person name="Pursley I."/>
            <person name="Horton D.L."/>
            <person name="Alikhan N.F."/>
            <person name="Baker D."/>
            <person name="Gharbi K."/>
            <person name="Hall N."/>
            <person name="Watson M."/>
            <person name="Adriaenssens E.M."/>
            <person name="Foster-Nyarko E."/>
            <person name="Jarju S."/>
            <person name="Secka A."/>
            <person name="Antonio M."/>
            <person name="Oren A."/>
            <person name="Chaudhuri R.R."/>
            <person name="La Ragione R."/>
            <person name="Hildebrand F."/>
            <person name="Pallen M.J."/>
        </authorList>
    </citation>
    <scope>NUCLEOTIDE SEQUENCE</scope>
    <source>
        <strain evidence="1">ChiW13-3771</strain>
    </source>
</reference>
<sequence>MKETVLLFHIQDEVRLQALKRILMLMKVRVKVVDKADYLQPVGYLAGIKELEVKQVYEGEELAEEMMVMAGFSNQQVDTLLAKMRKANLSKIHYKAILTPMNATWTALQLYEELKKEHEYMTQMRAKQ</sequence>
<dbReference type="EMBL" id="DVHN01000123">
    <property type="protein sequence ID" value="HIR89199.1"/>
    <property type="molecule type" value="Genomic_DNA"/>
</dbReference>
<protein>
    <submittedName>
        <fullName evidence="1">DUF3783 domain-containing protein</fullName>
    </submittedName>
</protein>
<dbReference type="Pfam" id="PF12646">
    <property type="entry name" value="DUF3783"/>
    <property type="match status" value="1"/>
</dbReference>
<reference evidence="1" key="1">
    <citation type="submission" date="2020-10" db="EMBL/GenBank/DDBJ databases">
        <authorList>
            <person name="Gilroy R."/>
        </authorList>
    </citation>
    <scope>NUCLEOTIDE SEQUENCE</scope>
    <source>
        <strain evidence="1">ChiW13-3771</strain>
    </source>
</reference>
<evidence type="ECO:0000313" key="2">
    <source>
        <dbReference type="Proteomes" id="UP000824201"/>
    </source>
</evidence>
<dbReference type="AlphaFoldDB" id="A0A9D1EF76"/>